<keyword evidence="3" id="KW-1185">Reference proteome</keyword>
<dbReference type="InterPro" id="IPR045584">
    <property type="entry name" value="Pilin-like"/>
</dbReference>
<feature type="transmembrane region" description="Helical" evidence="1">
    <location>
        <begin position="12"/>
        <end position="34"/>
    </location>
</feature>
<reference evidence="2" key="1">
    <citation type="journal article" date="2015" name="PeerJ">
        <title>First genomic representation of candidate bacterial phylum KSB3 points to enhanced environmental sensing as a trigger of wastewater bulking.</title>
        <authorList>
            <person name="Sekiguchi Y."/>
            <person name="Ohashi A."/>
            <person name="Parks D.H."/>
            <person name="Yamauchi T."/>
            <person name="Tyson G.W."/>
            <person name="Hugenholtz P."/>
        </authorList>
    </citation>
    <scope>NUCLEOTIDE SEQUENCE [LARGE SCALE GENOMIC DNA]</scope>
</reference>
<organism evidence="2">
    <name type="scientific">Candidatus Moduliflexus flocculans</name>
    <dbReference type="NCBI Taxonomy" id="1499966"/>
    <lineage>
        <taxon>Bacteria</taxon>
        <taxon>Candidatus Moduliflexota</taxon>
        <taxon>Candidatus Moduliflexia</taxon>
        <taxon>Candidatus Moduliflexales</taxon>
        <taxon>Candidatus Moduliflexaceae</taxon>
    </lineage>
</organism>
<evidence type="ECO:0000313" key="3">
    <source>
        <dbReference type="Proteomes" id="UP000030700"/>
    </source>
</evidence>
<dbReference type="EMBL" id="DF820459">
    <property type="protein sequence ID" value="GAK52972.1"/>
    <property type="molecule type" value="Genomic_DNA"/>
</dbReference>
<dbReference type="STRING" id="1499966.U14_04231"/>
<dbReference type="SUPFAM" id="SSF54523">
    <property type="entry name" value="Pili subunits"/>
    <property type="match status" value="1"/>
</dbReference>
<evidence type="ECO:0000256" key="1">
    <source>
        <dbReference type="SAM" id="Phobius"/>
    </source>
</evidence>
<accession>A0A0S6W3R9</accession>
<dbReference type="Gene3D" id="3.30.700.10">
    <property type="entry name" value="Glycoprotein, Type 4 Pilin"/>
    <property type="match status" value="1"/>
</dbReference>
<gene>
    <name evidence="2" type="ORF">U14_04231</name>
</gene>
<sequence length="153" mass="16585">MNAQTRSPGVTLVELLVVVTIIGLIAGIGIPNLVAYMQQQRLQAAALNLANHLNAIRLLAMLKGVPHEIQLKDFEHGNYYQAVESNGDRIVSGIGRVMLNREFAGIKLVKIPAFGKLKFSPAGTSASTTIELEGNQKTRIKIIVSNGRVRIDS</sequence>
<keyword evidence="1" id="KW-1133">Transmembrane helix</keyword>
<dbReference type="Proteomes" id="UP000030700">
    <property type="component" value="Unassembled WGS sequence"/>
</dbReference>
<proteinExistence type="predicted"/>
<dbReference type="Pfam" id="PF07963">
    <property type="entry name" value="N_methyl"/>
    <property type="match status" value="1"/>
</dbReference>
<protein>
    <submittedName>
        <fullName evidence="2">Tfp pilus assembly protein FimT</fullName>
    </submittedName>
</protein>
<keyword evidence="1" id="KW-0472">Membrane</keyword>
<name>A0A0S6W3R9_9BACT</name>
<dbReference type="HOGENOM" id="CLU_1709644_0_0_0"/>
<dbReference type="InterPro" id="IPR012902">
    <property type="entry name" value="N_methyl_site"/>
</dbReference>
<keyword evidence="1" id="KW-0812">Transmembrane</keyword>
<dbReference type="NCBIfam" id="TIGR02532">
    <property type="entry name" value="IV_pilin_GFxxxE"/>
    <property type="match status" value="1"/>
</dbReference>
<dbReference type="AlphaFoldDB" id="A0A0S6W3R9"/>
<evidence type="ECO:0000313" key="2">
    <source>
        <dbReference type="EMBL" id="GAK52972.1"/>
    </source>
</evidence>